<protein>
    <submittedName>
        <fullName evidence="5">Lactaldehyde reductase</fullName>
        <ecNumber evidence="5">1.1.1.77</ecNumber>
    </submittedName>
</protein>
<keyword evidence="6" id="KW-1185">Reference proteome</keyword>
<dbReference type="RefSeq" id="WP_301144341.1">
    <property type="nucleotide sequence ID" value="NZ_JAUHPX010000001.1"/>
</dbReference>
<dbReference type="Pfam" id="PF00465">
    <property type="entry name" value="Fe-ADH"/>
    <property type="match status" value="1"/>
</dbReference>
<reference evidence="5" key="1">
    <citation type="submission" date="2023-06" db="EMBL/GenBank/DDBJ databases">
        <title>Sysu t00039.</title>
        <authorList>
            <person name="Gao L."/>
            <person name="Fang B.-Z."/>
            <person name="Li W.-J."/>
        </authorList>
    </citation>
    <scope>NUCLEOTIDE SEQUENCE</scope>
    <source>
        <strain evidence="5">SYSU T00039</strain>
    </source>
</reference>
<dbReference type="GO" id="GO:0004022">
    <property type="term" value="F:alcohol dehydrogenase (NAD+) activity"/>
    <property type="evidence" value="ECO:0007669"/>
    <property type="project" value="UniProtKB-ARBA"/>
</dbReference>
<feature type="domain" description="Alcohol dehydrogenase iron-type/glycerol dehydrogenase GldA" evidence="2">
    <location>
        <begin position="10"/>
        <end position="177"/>
    </location>
</feature>
<dbReference type="InterPro" id="IPR013460">
    <property type="entry name" value="Lactal_redase"/>
</dbReference>
<feature type="domain" description="Fe-containing alcohol dehydrogenase-like C-terminal" evidence="3">
    <location>
        <begin position="190"/>
        <end position="382"/>
    </location>
</feature>
<dbReference type="EMBL" id="JAUHQB010000001">
    <property type="protein sequence ID" value="MDN4482100.1"/>
    <property type="molecule type" value="Genomic_DNA"/>
</dbReference>
<evidence type="ECO:0000313" key="4">
    <source>
        <dbReference type="EMBL" id="MDN4482100.1"/>
    </source>
</evidence>
<dbReference type="PANTHER" id="PTHR11496:SF106">
    <property type="entry name" value="LACTALDEHYDE REDUCTASE"/>
    <property type="match status" value="1"/>
</dbReference>
<dbReference type="FunFam" id="3.40.50.1970:FF:000003">
    <property type="entry name" value="Alcohol dehydrogenase, iron-containing"/>
    <property type="match status" value="1"/>
</dbReference>
<evidence type="ECO:0000313" key="5">
    <source>
        <dbReference type="EMBL" id="MDN4486758.1"/>
    </source>
</evidence>
<dbReference type="GO" id="GO:0046872">
    <property type="term" value="F:metal ion binding"/>
    <property type="evidence" value="ECO:0007669"/>
    <property type="project" value="InterPro"/>
</dbReference>
<gene>
    <name evidence="5" type="primary">fucO</name>
    <name evidence="4" type="ORF">QQ002_00945</name>
    <name evidence="5" type="ORF">QQX10_01120</name>
</gene>
<proteinExistence type="predicted"/>
<dbReference type="CDD" id="cd08176">
    <property type="entry name" value="LPO"/>
    <property type="match status" value="1"/>
</dbReference>
<dbReference type="SUPFAM" id="SSF56796">
    <property type="entry name" value="Dehydroquinate synthase-like"/>
    <property type="match status" value="1"/>
</dbReference>
<sequence length="388" mass="40407">MAHRMIWNQTAYFGAGAIEVVPGELAARGFTKAFLVSDKVLIETGVTGKVTALLDAAGFPYEVYDNVLPNPPIENVQAGVAAFQASGADVLIAVGGGSPQDTCKAIGIIVANPEFADVRSLEGVAPTTHPSIPIIAIPTTAGTASETTINYVITDVENNRKFVCVDPHDIPILAVVDAEMMATAPRSLKVATGLDALTHAIEGYTTKGAWELSDLFHLKAIQVIASSLRAAADGDAEAMERMALAQYVAGMGYSNVGLGIVHAMAHPLGAFYSAPHGVANGILLAPVMRFNAPETGEKYRDIAAAFGVENAYAMPLDDAREAAVDAVAQLTRDLGNPLTIDEIGASADDVPALAQAAFDDVCAGGNPRETTVAQFETLYRSLLGVTVG</sequence>
<dbReference type="AlphaFoldDB" id="A0AAW7M2W8"/>
<dbReference type="Proteomes" id="UP001172756">
    <property type="component" value="Unassembled WGS sequence"/>
</dbReference>
<evidence type="ECO:0000313" key="7">
    <source>
        <dbReference type="Proteomes" id="UP001172756"/>
    </source>
</evidence>
<organism evidence="5 6">
    <name type="scientific">Demequina lignilytica</name>
    <dbReference type="NCBI Taxonomy" id="3051663"/>
    <lineage>
        <taxon>Bacteria</taxon>
        <taxon>Bacillati</taxon>
        <taxon>Actinomycetota</taxon>
        <taxon>Actinomycetes</taxon>
        <taxon>Micrococcales</taxon>
        <taxon>Demequinaceae</taxon>
        <taxon>Demequina</taxon>
    </lineage>
</organism>
<dbReference type="GO" id="GO:0008912">
    <property type="term" value="F:lactaldehyde reductase activity"/>
    <property type="evidence" value="ECO:0007669"/>
    <property type="project" value="UniProtKB-EC"/>
</dbReference>
<dbReference type="InterPro" id="IPR056798">
    <property type="entry name" value="ADH_Fe_C"/>
</dbReference>
<comment type="caution">
    <text evidence="5">The sequence shown here is derived from an EMBL/GenBank/DDBJ whole genome shotgun (WGS) entry which is preliminary data.</text>
</comment>
<dbReference type="PROSITE" id="PS00913">
    <property type="entry name" value="ADH_IRON_1"/>
    <property type="match status" value="1"/>
</dbReference>
<dbReference type="Gene3D" id="3.40.50.1970">
    <property type="match status" value="1"/>
</dbReference>
<dbReference type="InterPro" id="IPR039697">
    <property type="entry name" value="Alcohol_dehydrogenase_Fe"/>
</dbReference>
<name>A0AAW7M2W8_9MICO</name>
<keyword evidence="1 5" id="KW-0560">Oxidoreductase</keyword>
<accession>A0AAW7M2W8</accession>
<dbReference type="InterPro" id="IPR018211">
    <property type="entry name" value="ADH_Fe_CS"/>
</dbReference>
<dbReference type="NCBIfam" id="TIGR02638">
    <property type="entry name" value="lactal_redase"/>
    <property type="match status" value="1"/>
</dbReference>
<reference evidence="4 7" key="2">
    <citation type="submission" date="2023-06" db="EMBL/GenBank/DDBJ databases">
        <title>SYSU T0a273.</title>
        <authorList>
            <person name="Gao L."/>
            <person name="Fang B.-Z."/>
            <person name="Li W.-J."/>
        </authorList>
    </citation>
    <scope>NUCLEOTIDE SEQUENCE [LARGE SCALE GENOMIC DNA]</scope>
    <source>
        <strain evidence="4 7">SYSU T0a273</strain>
    </source>
</reference>
<dbReference type="Proteomes" id="UP001172737">
    <property type="component" value="Unassembled WGS sequence"/>
</dbReference>
<dbReference type="FunFam" id="1.20.1090.10:FF:000001">
    <property type="entry name" value="Aldehyde-alcohol dehydrogenase"/>
    <property type="match status" value="1"/>
</dbReference>
<dbReference type="PANTHER" id="PTHR11496">
    <property type="entry name" value="ALCOHOL DEHYDROGENASE"/>
    <property type="match status" value="1"/>
</dbReference>
<dbReference type="InterPro" id="IPR001670">
    <property type="entry name" value="ADH_Fe/GldA"/>
</dbReference>
<dbReference type="Gene3D" id="1.20.1090.10">
    <property type="entry name" value="Dehydroquinate synthase-like - alpha domain"/>
    <property type="match status" value="1"/>
</dbReference>
<dbReference type="EMBL" id="JAUHPX010000001">
    <property type="protein sequence ID" value="MDN4486758.1"/>
    <property type="molecule type" value="Genomic_DNA"/>
</dbReference>
<evidence type="ECO:0000313" key="6">
    <source>
        <dbReference type="Proteomes" id="UP001172737"/>
    </source>
</evidence>
<dbReference type="NCBIfam" id="NF007911">
    <property type="entry name" value="PRK10624.1"/>
    <property type="match status" value="1"/>
</dbReference>
<dbReference type="Pfam" id="PF25137">
    <property type="entry name" value="ADH_Fe_C"/>
    <property type="match status" value="1"/>
</dbReference>
<evidence type="ECO:0000259" key="3">
    <source>
        <dbReference type="Pfam" id="PF25137"/>
    </source>
</evidence>
<evidence type="ECO:0000256" key="1">
    <source>
        <dbReference type="ARBA" id="ARBA00023002"/>
    </source>
</evidence>
<dbReference type="EC" id="1.1.1.77" evidence="5"/>
<evidence type="ECO:0000259" key="2">
    <source>
        <dbReference type="Pfam" id="PF00465"/>
    </source>
</evidence>